<evidence type="ECO:0000313" key="3">
    <source>
        <dbReference type="Proteomes" id="UP000035067"/>
    </source>
</evidence>
<sequence length="103" mass="11450">MEKASPPWGMYTLLGGIAILLAILVFGKPAEKGIHQWFTPALVGAVALSFLAELRGFRTEIKADISRFRAEVSENFKSFRAEAKEDLKSFRAEVNMETPCHHG</sequence>
<organism evidence="2 3">
    <name type="scientific">Candidatus Synechococcus spongiarum SP3</name>
    <dbReference type="NCBI Taxonomy" id="1604020"/>
    <lineage>
        <taxon>Bacteria</taxon>
        <taxon>Bacillati</taxon>
        <taxon>Cyanobacteriota</taxon>
        <taxon>Cyanophyceae</taxon>
        <taxon>Synechococcales</taxon>
        <taxon>Synechococcaceae</taxon>
        <taxon>Synechococcus</taxon>
    </lineage>
</organism>
<evidence type="ECO:0000313" key="2">
    <source>
        <dbReference type="EMBL" id="KKZ12435.1"/>
    </source>
</evidence>
<protein>
    <submittedName>
        <fullName evidence="2">Uncharacterized protein</fullName>
    </submittedName>
</protein>
<dbReference type="AlphaFoldDB" id="A0A0G2J4Z9"/>
<gene>
    <name evidence="2" type="ORF">TE42_04685</name>
</gene>
<accession>A0A0G2J4Z9</accession>
<keyword evidence="1" id="KW-0812">Transmembrane</keyword>
<dbReference type="Proteomes" id="UP000035067">
    <property type="component" value="Unassembled WGS sequence"/>
</dbReference>
<proteinExistence type="predicted"/>
<evidence type="ECO:0000256" key="1">
    <source>
        <dbReference type="SAM" id="Phobius"/>
    </source>
</evidence>
<keyword evidence="1" id="KW-1133">Transmembrane helix</keyword>
<keyword evidence="1" id="KW-0472">Membrane</keyword>
<feature type="transmembrane region" description="Helical" evidence="1">
    <location>
        <begin position="37"/>
        <end position="57"/>
    </location>
</feature>
<name>A0A0G2J4Z9_9SYNE</name>
<comment type="caution">
    <text evidence="2">The sequence shown here is derived from an EMBL/GenBank/DDBJ whole genome shotgun (WGS) entry which is preliminary data.</text>
</comment>
<dbReference type="EMBL" id="JXQG01000021">
    <property type="protein sequence ID" value="KKZ12435.1"/>
    <property type="molecule type" value="Genomic_DNA"/>
</dbReference>
<dbReference type="PATRIC" id="fig|1604020.3.peg.352"/>
<reference evidence="2 3" key="1">
    <citation type="submission" date="2015-01" db="EMBL/GenBank/DDBJ databases">
        <title>Lifestyle Evolution in Cyanobacterial Symbionts of Sponges.</title>
        <authorList>
            <person name="Burgsdorf I."/>
            <person name="Slaby B.M."/>
            <person name="Handley K.M."/>
            <person name="Haber M."/>
            <person name="Blom J."/>
            <person name="Marshall C.W."/>
            <person name="Gilbert J.A."/>
            <person name="Hentschel U."/>
            <person name="Steindler L."/>
        </authorList>
    </citation>
    <scope>NUCLEOTIDE SEQUENCE [LARGE SCALE GENOMIC DNA]</scope>
    <source>
        <strain evidence="2">SP3</strain>
    </source>
</reference>